<sequence length="340" mass="39188">MWKGHDEIQNIRSEISTRDLYKAFKYIRGLESIDLAKYAPDLESFKLEELDWSSCFDETLWDRALIFDQHLLRLNLRAYGVEGKNNVVRWIHYSNTVVRGISVLMAFAQVTWKHGMAPGGKYLKDMTERVLRMQGLTVTATRTVRSPLKRLFPYIPILGDEDQVKELMDFYHAEAVDVVDVVDVASAPEETFDLSNIRTSFVCGDTQVFADMTTVTMFENKSFVIADQDHTRDVCVRAGFEFFATKSTRIMLKYGEYDLTVFETGLVMIFGVLEKEDLIGDLTGDHLRGLQTAIRNLANQIEKTCIDSGRMMGALVEFGKQREIWDTRTEYFKKKERKCL</sequence>
<comment type="caution">
    <text evidence="1">The sequence shown here is derived from an EMBL/GenBank/DDBJ whole genome shotgun (WGS) entry which is preliminary data.</text>
</comment>
<evidence type="ECO:0000313" key="1">
    <source>
        <dbReference type="EMBL" id="GMH73151.1"/>
    </source>
</evidence>
<dbReference type="Proteomes" id="UP001165122">
    <property type="component" value="Unassembled WGS sequence"/>
</dbReference>
<proteinExistence type="predicted"/>
<dbReference type="AlphaFoldDB" id="A0A9W7ALD4"/>
<evidence type="ECO:0000313" key="2">
    <source>
        <dbReference type="Proteomes" id="UP001165122"/>
    </source>
</evidence>
<protein>
    <submittedName>
        <fullName evidence="1">Uncharacterized protein</fullName>
    </submittedName>
</protein>
<name>A0A9W7ALD4_9STRA</name>
<keyword evidence="2" id="KW-1185">Reference proteome</keyword>
<gene>
    <name evidence="1" type="ORF">TrLO_g12069</name>
</gene>
<reference evidence="2" key="1">
    <citation type="journal article" date="2023" name="Commun. Biol.">
        <title>Genome analysis of Parmales, the sister group of diatoms, reveals the evolutionary specialization of diatoms from phago-mixotrophs to photoautotrophs.</title>
        <authorList>
            <person name="Ban H."/>
            <person name="Sato S."/>
            <person name="Yoshikawa S."/>
            <person name="Yamada K."/>
            <person name="Nakamura Y."/>
            <person name="Ichinomiya M."/>
            <person name="Sato N."/>
            <person name="Blanc-Mathieu R."/>
            <person name="Endo H."/>
            <person name="Kuwata A."/>
            <person name="Ogata H."/>
        </authorList>
    </citation>
    <scope>NUCLEOTIDE SEQUENCE [LARGE SCALE GENOMIC DNA]</scope>
    <source>
        <strain evidence="2">NIES 3700</strain>
    </source>
</reference>
<accession>A0A9W7ALD4</accession>
<dbReference type="EMBL" id="BRXW01000665">
    <property type="protein sequence ID" value="GMH73151.1"/>
    <property type="molecule type" value="Genomic_DNA"/>
</dbReference>
<organism evidence="1 2">
    <name type="scientific">Triparma laevis f. longispina</name>
    <dbReference type="NCBI Taxonomy" id="1714387"/>
    <lineage>
        <taxon>Eukaryota</taxon>
        <taxon>Sar</taxon>
        <taxon>Stramenopiles</taxon>
        <taxon>Ochrophyta</taxon>
        <taxon>Bolidophyceae</taxon>
        <taxon>Parmales</taxon>
        <taxon>Triparmaceae</taxon>
        <taxon>Triparma</taxon>
    </lineage>
</organism>